<dbReference type="EMBL" id="JAUOEK010000184">
    <property type="protein sequence ID" value="MDO5972134.1"/>
    <property type="molecule type" value="Genomic_DNA"/>
</dbReference>
<evidence type="ECO:0000256" key="4">
    <source>
        <dbReference type="SAM" id="Phobius"/>
    </source>
</evidence>
<feature type="transmembrane region" description="Helical" evidence="4">
    <location>
        <begin position="132"/>
        <end position="152"/>
    </location>
</feature>
<dbReference type="InterPro" id="IPR020449">
    <property type="entry name" value="Tscrpt_reg_AraC-type_HTH"/>
</dbReference>
<feature type="transmembrane region" description="Helical" evidence="4">
    <location>
        <begin position="159"/>
        <end position="182"/>
    </location>
</feature>
<dbReference type="PANTHER" id="PTHR43280">
    <property type="entry name" value="ARAC-FAMILY TRANSCRIPTIONAL REGULATOR"/>
    <property type="match status" value="1"/>
</dbReference>
<feature type="transmembrane region" description="Helical" evidence="4">
    <location>
        <begin position="68"/>
        <end position="90"/>
    </location>
</feature>
<dbReference type="SUPFAM" id="SSF46689">
    <property type="entry name" value="Homeodomain-like"/>
    <property type="match status" value="1"/>
</dbReference>
<feature type="transmembrane region" description="Helical" evidence="4">
    <location>
        <begin position="188"/>
        <end position="206"/>
    </location>
</feature>
<feature type="transmembrane region" description="Helical" evidence="4">
    <location>
        <begin position="102"/>
        <end position="120"/>
    </location>
</feature>
<dbReference type="Proteomes" id="UP001176883">
    <property type="component" value="Unassembled WGS sequence"/>
</dbReference>
<dbReference type="Gene3D" id="1.10.10.60">
    <property type="entry name" value="Homeodomain-like"/>
    <property type="match status" value="1"/>
</dbReference>
<dbReference type="PRINTS" id="PR00032">
    <property type="entry name" value="HTHARAC"/>
</dbReference>
<keyword evidence="7" id="KW-1185">Reference proteome</keyword>
<evidence type="ECO:0000313" key="6">
    <source>
        <dbReference type="EMBL" id="MDO5972134.1"/>
    </source>
</evidence>
<evidence type="ECO:0000313" key="7">
    <source>
        <dbReference type="Proteomes" id="UP001176883"/>
    </source>
</evidence>
<name>A0ABT8WG51_9FLAO</name>
<dbReference type="SMART" id="SM00342">
    <property type="entry name" value="HTH_ARAC"/>
    <property type="match status" value="1"/>
</dbReference>
<feature type="transmembrane region" description="Helical" evidence="4">
    <location>
        <begin position="12"/>
        <end position="31"/>
    </location>
</feature>
<keyword evidence="3" id="KW-0804">Transcription</keyword>
<dbReference type="RefSeq" id="WP_303279859.1">
    <property type="nucleotide sequence ID" value="NZ_JAUOEK010000184.1"/>
</dbReference>
<protein>
    <submittedName>
        <fullName evidence="6">Helix-turn-helix transcriptional regulator</fullName>
    </submittedName>
</protein>
<dbReference type="PROSITE" id="PS00041">
    <property type="entry name" value="HTH_ARAC_FAMILY_1"/>
    <property type="match status" value="1"/>
</dbReference>
<keyword evidence="4" id="KW-1133">Transmembrane helix</keyword>
<sequence>MKVVKLNKNVELILACLGAFQSIYLALFSFFERKRHIKNYLLGLFFFSITIRIVKSILWVYLSETPNWFINLGFAAHLAFGPLLYLYTYYFVNEKSWLQINLLHFIPSFIILANSFSLTSNSFWNVGGYSMLLYHQLFYTLIIVYVFINGIAKCQKKEWLWLSLLVGGTVFLQFSYFSNYILGMTPYLLGPIVYGVYVFFLSFFLMKNPQFFYLISRKKKYNNINLSHQDLEARIKEIETLMSVEKPFLDSNFNLKQLSKSLGVPVYVMSHIINDYFNTNFSGYINVYRIEEAKKLLKHKDYQNIKISSIAYECGFNSLSAFNAAFKKHTGSTPSYYKRFIPDL</sequence>
<evidence type="ECO:0000259" key="5">
    <source>
        <dbReference type="PROSITE" id="PS01124"/>
    </source>
</evidence>
<gene>
    <name evidence="6" type="ORF">Q4Q35_20230</name>
</gene>
<dbReference type="PANTHER" id="PTHR43280:SF29">
    <property type="entry name" value="ARAC-FAMILY TRANSCRIPTIONAL REGULATOR"/>
    <property type="match status" value="1"/>
</dbReference>
<dbReference type="Pfam" id="PF12833">
    <property type="entry name" value="HTH_18"/>
    <property type="match status" value="1"/>
</dbReference>
<proteinExistence type="predicted"/>
<dbReference type="InterPro" id="IPR018060">
    <property type="entry name" value="HTH_AraC"/>
</dbReference>
<keyword evidence="2" id="KW-0238">DNA-binding</keyword>
<comment type="caution">
    <text evidence="6">The sequence shown here is derived from an EMBL/GenBank/DDBJ whole genome shotgun (WGS) entry which is preliminary data.</text>
</comment>
<feature type="domain" description="HTH araC/xylS-type" evidence="5">
    <location>
        <begin position="239"/>
        <end position="340"/>
    </location>
</feature>
<accession>A0ABT8WG51</accession>
<keyword evidence="1" id="KW-0805">Transcription regulation</keyword>
<reference evidence="6" key="1">
    <citation type="submission" date="2023-07" db="EMBL/GenBank/DDBJ databases">
        <title>Two novel species in the genus Flavivirga.</title>
        <authorList>
            <person name="Kwon K."/>
        </authorList>
    </citation>
    <scope>NUCLEOTIDE SEQUENCE</scope>
    <source>
        <strain evidence="6">KCTC 52353</strain>
    </source>
</reference>
<feature type="transmembrane region" description="Helical" evidence="4">
    <location>
        <begin position="40"/>
        <end position="62"/>
    </location>
</feature>
<evidence type="ECO:0000256" key="1">
    <source>
        <dbReference type="ARBA" id="ARBA00023015"/>
    </source>
</evidence>
<keyword evidence="4" id="KW-0812">Transmembrane</keyword>
<evidence type="ECO:0000256" key="3">
    <source>
        <dbReference type="ARBA" id="ARBA00023163"/>
    </source>
</evidence>
<dbReference type="PROSITE" id="PS01124">
    <property type="entry name" value="HTH_ARAC_FAMILY_2"/>
    <property type="match status" value="1"/>
</dbReference>
<dbReference type="InterPro" id="IPR009057">
    <property type="entry name" value="Homeodomain-like_sf"/>
</dbReference>
<keyword evidence="4" id="KW-0472">Membrane</keyword>
<dbReference type="InterPro" id="IPR018062">
    <property type="entry name" value="HTH_AraC-typ_CS"/>
</dbReference>
<organism evidence="6 7">
    <name type="scientific">Flavivirga aquimarina</name>
    <dbReference type="NCBI Taxonomy" id="2027862"/>
    <lineage>
        <taxon>Bacteria</taxon>
        <taxon>Pseudomonadati</taxon>
        <taxon>Bacteroidota</taxon>
        <taxon>Flavobacteriia</taxon>
        <taxon>Flavobacteriales</taxon>
        <taxon>Flavobacteriaceae</taxon>
        <taxon>Flavivirga</taxon>
    </lineage>
</organism>
<evidence type="ECO:0000256" key="2">
    <source>
        <dbReference type="ARBA" id="ARBA00023125"/>
    </source>
</evidence>